<dbReference type="EMBL" id="JAAIIJ010000020">
    <property type="protein sequence ID" value="NMN02381.1"/>
    <property type="molecule type" value="Genomic_DNA"/>
</dbReference>
<keyword evidence="2" id="KW-0548">Nucleotidyltransferase</keyword>
<evidence type="ECO:0000313" key="10">
    <source>
        <dbReference type="Proteomes" id="UP000553756"/>
    </source>
</evidence>
<dbReference type="Pfam" id="PF02661">
    <property type="entry name" value="Fic"/>
    <property type="match status" value="1"/>
</dbReference>
<comment type="catalytic activity">
    <reaction evidence="7">
        <text>L-tyrosyl-[protein] + ATP = O-(5'-adenylyl)-L-tyrosyl-[protein] + diphosphate</text>
        <dbReference type="Rhea" id="RHEA:54288"/>
        <dbReference type="Rhea" id="RHEA-COMP:10136"/>
        <dbReference type="Rhea" id="RHEA-COMP:13846"/>
        <dbReference type="ChEBI" id="CHEBI:30616"/>
        <dbReference type="ChEBI" id="CHEBI:33019"/>
        <dbReference type="ChEBI" id="CHEBI:46858"/>
        <dbReference type="ChEBI" id="CHEBI:83624"/>
        <dbReference type="EC" id="2.7.7.108"/>
    </reaction>
</comment>
<dbReference type="InterPro" id="IPR033788">
    <property type="entry name" value="VbhA-like"/>
</dbReference>
<dbReference type="InterPro" id="IPR003812">
    <property type="entry name" value="Fido"/>
</dbReference>
<keyword evidence="1" id="KW-0808">Transferase</keyword>
<gene>
    <name evidence="9" type="ORF">G1C94_1003</name>
</gene>
<dbReference type="PANTHER" id="PTHR39560:SF1">
    <property type="entry name" value="PROTEIN ADENYLYLTRANSFERASE FIC-RELATED"/>
    <property type="match status" value="1"/>
</dbReference>
<comment type="catalytic activity">
    <reaction evidence="6">
        <text>L-threonyl-[protein] + ATP = 3-O-(5'-adenylyl)-L-threonyl-[protein] + diphosphate</text>
        <dbReference type="Rhea" id="RHEA:54292"/>
        <dbReference type="Rhea" id="RHEA-COMP:11060"/>
        <dbReference type="Rhea" id="RHEA-COMP:13847"/>
        <dbReference type="ChEBI" id="CHEBI:30013"/>
        <dbReference type="ChEBI" id="CHEBI:30616"/>
        <dbReference type="ChEBI" id="CHEBI:33019"/>
        <dbReference type="ChEBI" id="CHEBI:138113"/>
        <dbReference type="EC" id="2.7.7.108"/>
    </reaction>
</comment>
<protein>
    <recommendedName>
        <fullName evidence="5">protein adenylyltransferase</fullName>
        <ecNumber evidence="5">2.7.7.108</ecNumber>
    </recommendedName>
</protein>
<dbReference type="EC" id="2.7.7.108" evidence="5"/>
<comment type="caution">
    <text evidence="9">The sequence shown here is derived from an EMBL/GenBank/DDBJ whole genome shotgun (WGS) entry which is preliminary data.</text>
</comment>
<sequence>MIDGYKVADSDGNEKSREYGWSIGFGLQQADGLQPSEYAHDVARRQIAGQISYGQAAQEISEYHAANPSQKEHREADVVSQRISEILQMPTFAFSPGVLKAIHGKLFAGVLSDDWTGVWRTENITKQEPALGGQTVQYSDSMWIEPTLEYDFSEEKKRQGSYQRASREDVAESVFGFLSGVWQIHPFREGNTRTAATFGILYLRFLGFNVGDEPFAKHSQYFRDALALANASDPAFKTAEPLQLFVKALLFDSSVQLKSLRTDEPFAH</sequence>
<evidence type="ECO:0000256" key="2">
    <source>
        <dbReference type="ARBA" id="ARBA00022695"/>
    </source>
</evidence>
<dbReference type="PANTHER" id="PTHR39560">
    <property type="entry name" value="PROTEIN ADENYLYLTRANSFERASE FIC-RELATED"/>
    <property type="match status" value="1"/>
</dbReference>
<dbReference type="SUPFAM" id="SSF140931">
    <property type="entry name" value="Fic-like"/>
    <property type="match status" value="1"/>
</dbReference>
<dbReference type="PROSITE" id="PS51459">
    <property type="entry name" value="FIDO"/>
    <property type="match status" value="1"/>
</dbReference>
<dbReference type="Gene3D" id="1.10.3290.10">
    <property type="entry name" value="Fido-like domain"/>
    <property type="match status" value="1"/>
</dbReference>
<name>A0ABX1T036_9BIFI</name>
<dbReference type="CDD" id="cd11586">
    <property type="entry name" value="VbhA_like"/>
    <property type="match status" value="1"/>
</dbReference>
<proteinExistence type="predicted"/>
<evidence type="ECO:0000313" key="9">
    <source>
        <dbReference type="EMBL" id="NMN02381.1"/>
    </source>
</evidence>
<evidence type="ECO:0000256" key="6">
    <source>
        <dbReference type="ARBA" id="ARBA00047939"/>
    </source>
</evidence>
<evidence type="ECO:0000256" key="5">
    <source>
        <dbReference type="ARBA" id="ARBA00034531"/>
    </source>
</evidence>
<evidence type="ECO:0000256" key="3">
    <source>
        <dbReference type="ARBA" id="ARBA00022741"/>
    </source>
</evidence>
<evidence type="ECO:0000259" key="8">
    <source>
        <dbReference type="PROSITE" id="PS51459"/>
    </source>
</evidence>
<dbReference type="RefSeq" id="WP_172145683.1">
    <property type="nucleotide sequence ID" value="NZ_JAAIIJ010000020.1"/>
</dbReference>
<keyword evidence="10" id="KW-1185">Reference proteome</keyword>
<accession>A0ABX1T036</accession>
<evidence type="ECO:0000256" key="4">
    <source>
        <dbReference type="ARBA" id="ARBA00022840"/>
    </source>
</evidence>
<feature type="domain" description="Fido" evidence="8">
    <location>
        <begin position="94"/>
        <end position="248"/>
    </location>
</feature>
<dbReference type="InterPro" id="IPR036597">
    <property type="entry name" value="Fido-like_dom_sf"/>
</dbReference>
<organism evidence="9 10">
    <name type="scientific">Bifidobacterium panos</name>
    <dbReference type="NCBI Taxonomy" id="2675321"/>
    <lineage>
        <taxon>Bacteria</taxon>
        <taxon>Bacillati</taxon>
        <taxon>Actinomycetota</taxon>
        <taxon>Actinomycetes</taxon>
        <taxon>Bifidobacteriales</taxon>
        <taxon>Bifidobacteriaceae</taxon>
        <taxon>Bifidobacterium</taxon>
    </lineage>
</organism>
<evidence type="ECO:0000256" key="1">
    <source>
        <dbReference type="ARBA" id="ARBA00022679"/>
    </source>
</evidence>
<reference evidence="9 10" key="1">
    <citation type="submission" date="2020-02" db="EMBL/GenBank/DDBJ databases">
        <title>Characterization of phylogenetic diversity of novel bifidobacterial species isolated in Czech ZOOs.</title>
        <authorList>
            <person name="Lugli G.A."/>
            <person name="Vera N.B."/>
            <person name="Ventura M."/>
        </authorList>
    </citation>
    <scope>NUCLEOTIDE SEQUENCE [LARGE SCALE GENOMIC DNA]</scope>
    <source>
        <strain evidence="9 10">DSM 109963</strain>
    </source>
</reference>
<keyword evidence="3" id="KW-0547">Nucleotide-binding</keyword>
<dbReference type="Proteomes" id="UP000553756">
    <property type="component" value="Unassembled WGS sequence"/>
</dbReference>
<evidence type="ECO:0000256" key="7">
    <source>
        <dbReference type="ARBA" id="ARBA00048696"/>
    </source>
</evidence>
<keyword evidence="4" id="KW-0067">ATP-binding</keyword>